<dbReference type="Proteomes" id="UP000011723">
    <property type="component" value="Chromosome"/>
</dbReference>
<feature type="transmembrane region" description="Helical" evidence="1">
    <location>
        <begin position="75"/>
        <end position="97"/>
    </location>
</feature>
<evidence type="ECO:0000256" key="2">
    <source>
        <dbReference type="SAM" id="SignalP"/>
    </source>
</evidence>
<dbReference type="AlphaFoldDB" id="M1NXW8"/>
<keyword evidence="1" id="KW-0812">Transmembrane</keyword>
<dbReference type="EMBL" id="CP003697">
    <property type="protein sequence ID" value="AGF72345.1"/>
    <property type="molecule type" value="Genomic_DNA"/>
</dbReference>
<reference evidence="3 4" key="1">
    <citation type="journal article" date="2012" name="Stand. Genomic Sci.">
        <title>Genome sequence of the halotolerant bacterium Corynebacterium halotolerans type strain YIM 70093(T) (= DSM 44683(T)).</title>
        <authorList>
            <person name="Ruckert C."/>
            <person name="Albersmeier A."/>
            <person name="Al-Dilaimi A."/>
            <person name="Niehaus K."/>
            <person name="Szczepanowski R."/>
            <person name="Kalinowski J."/>
        </authorList>
    </citation>
    <scope>NUCLEOTIDE SEQUENCE [LARGE SCALE GENOMIC DNA]</scope>
    <source>
        <strain evidence="3">YIM 70093</strain>
    </source>
</reference>
<dbReference type="KEGG" id="chn:A605_06715"/>
<proteinExistence type="predicted"/>
<keyword evidence="4" id="KW-1185">Reference proteome</keyword>
<dbReference type="HOGENOM" id="CLU_2179417_0_0_11"/>
<gene>
    <name evidence="3" type="ORF">A605_06715</name>
</gene>
<evidence type="ECO:0000256" key="1">
    <source>
        <dbReference type="SAM" id="Phobius"/>
    </source>
</evidence>
<organism evidence="3 4">
    <name type="scientific">Corynebacterium halotolerans YIM 70093 = DSM 44683</name>
    <dbReference type="NCBI Taxonomy" id="1121362"/>
    <lineage>
        <taxon>Bacteria</taxon>
        <taxon>Bacillati</taxon>
        <taxon>Actinomycetota</taxon>
        <taxon>Actinomycetes</taxon>
        <taxon>Mycobacteriales</taxon>
        <taxon>Corynebacteriaceae</taxon>
        <taxon>Corynebacterium</taxon>
    </lineage>
</organism>
<dbReference type="PATRIC" id="fig|1121362.3.peg.1355"/>
<evidence type="ECO:0000313" key="3">
    <source>
        <dbReference type="EMBL" id="AGF72345.1"/>
    </source>
</evidence>
<protein>
    <submittedName>
        <fullName evidence="3">Uncharacterized protein</fullName>
    </submittedName>
</protein>
<sequence>MIITAASAAAIFLAAPVTAHAQLPPEVRSVVEDAGSGLPEIELPDPRTYLDGVRDAVGSSGSPELNTGLTLLADWAIGAALISVVGGLVATFSELVGPCPGSSIRVMRA</sequence>
<keyword evidence="1" id="KW-1133">Transmembrane helix</keyword>
<name>M1NXW8_9CORY</name>
<feature type="chain" id="PRO_5004015969" evidence="2">
    <location>
        <begin position="22"/>
        <end position="109"/>
    </location>
</feature>
<feature type="signal peptide" evidence="2">
    <location>
        <begin position="1"/>
        <end position="21"/>
    </location>
</feature>
<accession>M1NXW8</accession>
<evidence type="ECO:0000313" key="4">
    <source>
        <dbReference type="Proteomes" id="UP000011723"/>
    </source>
</evidence>
<dbReference type="STRING" id="1121362.A605_06715"/>
<keyword evidence="1" id="KW-0472">Membrane</keyword>
<keyword evidence="2" id="KW-0732">Signal</keyword>